<evidence type="ECO:0000313" key="2">
    <source>
        <dbReference type="Proteomes" id="UP000789525"/>
    </source>
</evidence>
<name>A0ACA9M576_9GLOM</name>
<reference evidence="1" key="1">
    <citation type="submission" date="2021-06" db="EMBL/GenBank/DDBJ databases">
        <authorList>
            <person name="Kallberg Y."/>
            <person name="Tangrot J."/>
            <person name="Rosling A."/>
        </authorList>
    </citation>
    <scope>NUCLEOTIDE SEQUENCE</scope>
    <source>
        <strain evidence="1">CL356</strain>
    </source>
</reference>
<proteinExistence type="predicted"/>
<dbReference type="Proteomes" id="UP000789525">
    <property type="component" value="Unassembled WGS sequence"/>
</dbReference>
<comment type="caution">
    <text evidence="1">The sequence shown here is derived from an EMBL/GenBank/DDBJ whole genome shotgun (WGS) entry which is preliminary data.</text>
</comment>
<keyword evidence="2" id="KW-1185">Reference proteome</keyword>
<organism evidence="1 2">
    <name type="scientific">Acaulospora colombiana</name>
    <dbReference type="NCBI Taxonomy" id="27376"/>
    <lineage>
        <taxon>Eukaryota</taxon>
        <taxon>Fungi</taxon>
        <taxon>Fungi incertae sedis</taxon>
        <taxon>Mucoromycota</taxon>
        <taxon>Glomeromycotina</taxon>
        <taxon>Glomeromycetes</taxon>
        <taxon>Diversisporales</taxon>
        <taxon>Acaulosporaceae</taxon>
        <taxon>Acaulospora</taxon>
    </lineage>
</organism>
<evidence type="ECO:0000313" key="1">
    <source>
        <dbReference type="EMBL" id="CAG8560824.1"/>
    </source>
</evidence>
<gene>
    <name evidence="1" type="ORF">ACOLOM_LOCUS5227</name>
</gene>
<sequence>MHSHYLTKETEPLIRETQDELRDLIDSLIDLRKDLCRENEIIEVADDAINNRKRHREDDDYIEHLWKDMKGIHDAFLPYRTQTIEKWNNKVQIASGIPLNKKFKAINQGANVQIGQALNDRERLIKRTQLKRNSDKILGKARSELRDDVGDQKKHDEHLVNYDVEIFDDADFYQQLLRELIESRMVDTDDPVASSLRWAALKQTKQKKKKVDTKASKGRRTRYHVQEKLQNFMVPIPAGTWHDDMIDELYTSLLGKNFDINDNEEAQTEQNEHNNIEAELDGLKIFG</sequence>
<accession>A0ACA9M576</accession>
<protein>
    <submittedName>
        <fullName evidence="1">10191_t:CDS:1</fullName>
    </submittedName>
</protein>
<dbReference type="EMBL" id="CAJVPT010009338">
    <property type="protein sequence ID" value="CAG8560824.1"/>
    <property type="molecule type" value="Genomic_DNA"/>
</dbReference>